<feature type="region of interest" description="Disordered" evidence="1">
    <location>
        <begin position="163"/>
        <end position="213"/>
    </location>
</feature>
<evidence type="ECO:0000313" key="2">
    <source>
        <dbReference type="EMBL" id="UXL90874.1"/>
    </source>
</evidence>
<organism evidence="2">
    <name type="scientific">Fuyun tick rhabdovirus</name>
    <dbReference type="NCBI Taxonomy" id="2977134"/>
    <lineage>
        <taxon>Viruses</taxon>
        <taxon>Riboviria</taxon>
        <taxon>Orthornavirae</taxon>
        <taxon>Negarnaviricota</taxon>
        <taxon>Haploviricotina</taxon>
        <taxon>Monjiviricetes</taxon>
        <taxon>Mononegavirales</taxon>
        <taxon>Rhabdoviridae</taxon>
        <taxon>Deltarhabdovirinae</taxon>
        <taxon>Gammaricinrhavirus</taxon>
        <taxon>Gammaricinrhavirus fuyun</taxon>
    </lineage>
</organism>
<name>A0A977R7T6_9RHAB</name>
<sequence length="213" mass="23463">MSKPTSSTSSLYVEMSGEVEVITLTRPSIDKILGRILQVNPHPQEQPKKHLVRGIIASILRALTFEPARGRKLLSTEDGPRMGYQFIWSMASSTRVLLDHLPKIQPVPSLSWVLEGTYHSTNGTFTSWKIRTKATTGSSPNTPGLLLPSRVLPEELLKAKELLKKYGSASSEPGPRQPSTSQAGQQDKGETLPQHQDTSPRGPIDLGGLRRRH</sequence>
<accession>A0A977R7T6</accession>
<evidence type="ECO:0000256" key="1">
    <source>
        <dbReference type="SAM" id="MobiDB-lite"/>
    </source>
</evidence>
<protein>
    <submittedName>
        <fullName evidence="2">Matrix protein</fullName>
    </submittedName>
</protein>
<dbReference type="EMBL" id="OP313012">
    <property type="protein sequence ID" value="UXL90874.1"/>
    <property type="molecule type" value="Viral_cRNA"/>
</dbReference>
<proteinExistence type="predicted"/>
<reference evidence="2" key="1">
    <citation type="submission" date="2022-08" db="EMBL/GenBank/DDBJ databases">
        <title>Metatranscriptomics reveals the diversity of tick virome in northwest China.</title>
        <authorList>
            <person name="Kong Y."/>
            <person name="Li Y."/>
            <person name="Zhang G."/>
            <person name="Jiang L."/>
            <person name="Wang P."/>
            <person name="Zhang S."/>
            <person name="Zheng X."/>
        </authorList>
    </citation>
    <scope>NUCLEOTIDE SEQUENCE</scope>
    <source>
        <strain evidence="2">FY19-20</strain>
    </source>
</reference>
<gene>
    <name evidence="2" type="primary">M</name>
</gene>